<feature type="region of interest" description="Disordered" evidence="5">
    <location>
        <begin position="528"/>
        <end position="594"/>
    </location>
</feature>
<feature type="compositionally biased region" description="Low complexity" evidence="5">
    <location>
        <begin position="472"/>
        <end position="483"/>
    </location>
</feature>
<dbReference type="GO" id="GO:0003779">
    <property type="term" value="F:actin binding"/>
    <property type="evidence" value="ECO:0007669"/>
    <property type="project" value="UniProtKB-KW"/>
</dbReference>
<feature type="region of interest" description="Disordered" evidence="5">
    <location>
        <begin position="614"/>
        <end position="715"/>
    </location>
</feature>
<feature type="compositionally biased region" description="Gly residues" evidence="5">
    <location>
        <begin position="458"/>
        <end position="468"/>
    </location>
</feature>
<sequence length="1048" mass="112516">MSLRSNKLQSQQSTASNGSGNSSGSGSGTGQQLQHPPMAYQQQQQQLLAQLQQQHKFQAQAQAQAHGKYGASPSQLGSNTSRNNLATLVAAINGSHDPTAGSPGGGVGYQLSPAAASRVAHAPPHSPLGPPSYSAATAQSAFTYYGQHPSSQHQMHHSNYHPQQQQQQQQSLPPPDLTDGIDLPGSHGSPPDSPNAAAAADLEQQLCVVAKMQKSVTITVTPQRSNSMDFLNFEEKRQLIASSLSLSDILHSNSGANQQAKEASVAGMAINGSQCAKKQNGAAIRTNSLGSGTRTPPLERKSKLSALGRFFKPWKWRRKKKSEKFEAASKSLERKISVRANRDELVQKGILLPESPLGNIPEPGEESYYNNGGGGGATANGSLLSSAVHNNSMNQANNSINATTYGTAGNSLISASQQQQQLQQQQQQQHGLPNSISVQQFNGGAGGQPQNSMANGCLIGGGGGGQRGAEGDGSSDTSSLSGGVPHSQSAPQQLGVGQQPPPPLTPLAQHHQALAQQLQQRFAISNNNEPRKDKTDAQQQQQQHGGNGTISTPNIEQPQCQGSMLPPPGGGGGGGHHQVDGKMERPNTLGGANKLTRRGVNICYHNEHMYGDDGGKMVGGPPGSTPPPYAGGKLPPGVMLSELPEPPIPLSEIGPIPPPPMFSTPSPTLIAGRPHGPGAIHDQDYQQDYDYDDHDPDQDELDSDDEYAPYGGGNHVRMMDTQRVEEIPAKEPKPNAVPLKSALKKKGGALPASASTPVTPTQEHHHGGGGQGQSAATAAAISNSNGGIGSMAAAAAAAAQQQSANQRPLVVRQDAAGNNYSLKPILRPRIRICRQQMFNIQLPCTVENKENTRPSHVIRESSSDSDESDGHIVYRDDDNDNVRLAKLARKESLSLKLQLRPDKQDLINRNILHQVTDNEIKESKEAIGARLIRRLSMRPTAEELVERNILKTQSPAEEKKQKEEKKSYLLRKLSFRPTVEELKEKKIIRFNDYIEVTQAHDYDRRADKPWTRLTPKDKAAIRKELNEFKSSEMAVHEGSRHLTRFHRP</sequence>
<feature type="compositionally biased region" description="Pro residues" evidence="5">
    <location>
        <begin position="644"/>
        <end position="662"/>
    </location>
</feature>
<name>A0AAU9FS67_DROMD</name>
<feature type="compositionally biased region" description="Low complexity" evidence="5">
    <location>
        <begin position="9"/>
        <end position="20"/>
    </location>
</feature>
<feature type="region of interest" description="Disordered" evidence="5">
    <location>
        <begin position="851"/>
        <end position="874"/>
    </location>
</feature>
<proteinExistence type="inferred from homology"/>
<feature type="compositionally biased region" description="Polar residues" evidence="5">
    <location>
        <begin position="430"/>
        <end position="454"/>
    </location>
</feature>
<feature type="compositionally biased region" description="Polar residues" evidence="5">
    <location>
        <begin position="549"/>
        <end position="562"/>
    </location>
</feature>
<evidence type="ECO:0000256" key="3">
    <source>
        <dbReference type="ARBA" id="ARBA00023203"/>
    </source>
</evidence>
<protein>
    <submittedName>
        <fullName evidence="6">Phosphatase and actin regulator 4</fullName>
    </submittedName>
</protein>
<feature type="region of interest" description="Disordered" evidence="5">
    <location>
        <begin position="148"/>
        <end position="196"/>
    </location>
</feature>
<accession>A0AAU9FS67</accession>
<feature type="repeat" description="RPEL" evidence="4">
    <location>
        <begin position="891"/>
        <end position="916"/>
    </location>
</feature>
<keyword evidence="7" id="KW-1185">Reference proteome</keyword>
<feature type="compositionally biased region" description="Acidic residues" evidence="5">
    <location>
        <begin position="685"/>
        <end position="707"/>
    </location>
</feature>
<feature type="region of interest" description="Disordered" evidence="5">
    <location>
        <begin position="416"/>
        <end position="515"/>
    </location>
</feature>
<dbReference type="Proteomes" id="UP001500889">
    <property type="component" value="Chromosome J"/>
</dbReference>
<reference evidence="6 7" key="1">
    <citation type="submission" date="2024-02" db="EMBL/GenBank/DDBJ databases">
        <title>A chromosome-level genome assembly of Drosophila madeirensis, a fruit fly species endemic to Madeira island.</title>
        <authorList>
            <person name="Tomihara K."/>
            <person name="Llopart A."/>
            <person name="Yamamoto D."/>
        </authorList>
    </citation>
    <scope>NUCLEOTIDE SEQUENCE [LARGE SCALE GENOMIC DNA]</scope>
    <source>
        <strain evidence="6 7">RF1</strain>
    </source>
</reference>
<dbReference type="PANTHER" id="PTHR12751:SF18">
    <property type="entry name" value="PHOSPHATASE AND ACTIN REGULATOR 1"/>
    <property type="match status" value="1"/>
</dbReference>
<gene>
    <name evidence="6" type="ORF">DMAD_06666</name>
</gene>
<dbReference type="EMBL" id="AP029265">
    <property type="protein sequence ID" value="BFF98517.1"/>
    <property type="molecule type" value="Genomic_DNA"/>
</dbReference>
<dbReference type="Gene3D" id="6.10.140.2130">
    <property type="match status" value="3"/>
</dbReference>
<dbReference type="InterPro" id="IPR004018">
    <property type="entry name" value="RPEL_repeat"/>
</dbReference>
<evidence type="ECO:0000313" key="6">
    <source>
        <dbReference type="EMBL" id="BFF98517.1"/>
    </source>
</evidence>
<comment type="similarity">
    <text evidence="1">Belongs to the phosphatase and actin regulator family.</text>
</comment>
<evidence type="ECO:0000256" key="2">
    <source>
        <dbReference type="ARBA" id="ARBA00022737"/>
    </source>
</evidence>
<evidence type="ECO:0000256" key="5">
    <source>
        <dbReference type="SAM" id="MobiDB-lite"/>
    </source>
</evidence>
<dbReference type="GO" id="GO:0030036">
    <property type="term" value="P:actin cytoskeleton organization"/>
    <property type="evidence" value="ECO:0007669"/>
    <property type="project" value="TreeGrafter"/>
</dbReference>
<feature type="compositionally biased region" description="Low complexity" evidence="5">
    <location>
        <begin position="506"/>
        <end position="515"/>
    </location>
</feature>
<organism evidence="6 7">
    <name type="scientific">Drosophila madeirensis</name>
    <name type="common">Fruit fly</name>
    <dbReference type="NCBI Taxonomy" id="30013"/>
    <lineage>
        <taxon>Eukaryota</taxon>
        <taxon>Metazoa</taxon>
        <taxon>Ecdysozoa</taxon>
        <taxon>Arthropoda</taxon>
        <taxon>Hexapoda</taxon>
        <taxon>Insecta</taxon>
        <taxon>Pterygota</taxon>
        <taxon>Neoptera</taxon>
        <taxon>Endopterygota</taxon>
        <taxon>Diptera</taxon>
        <taxon>Brachycera</taxon>
        <taxon>Muscomorpha</taxon>
        <taxon>Ephydroidea</taxon>
        <taxon>Drosophilidae</taxon>
        <taxon>Drosophila</taxon>
        <taxon>Sophophora</taxon>
    </lineage>
</organism>
<evidence type="ECO:0000256" key="4">
    <source>
        <dbReference type="PROSITE-ProRule" id="PRU00401"/>
    </source>
</evidence>
<feature type="region of interest" description="Disordered" evidence="5">
    <location>
        <begin position="353"/>
        <end position="373"/>
    </location>
</feature>
<dbReference type="Pfam" id="PF02755">
    <property type="entry name" value="RPEL"/>
    <property type="match status" value="4"/>
</dbReference>
<feature type="region of interest" description="Disordered" evidence="5">
    <location>
        <begin position="1"/>
        <end position="80"/>
    </location>
</feature>
<dbReference type="SMART" id="SM00707">
    <property type="entry name" value="RPEL"/>
    <property type="match status" value="4"/>
</dbReference>
<evidence type="ECO:0000256" key="1">
    <source>
        <dbReference type="ARBA" id="ARBA00009795"/>
    </source>
</evidence>
<evidence type="ECO:0000313" key="7">
    <source>
        <dbReference type="Proteomes" id="UP001500889"/>
    </source>
</evidence>
<feature type="repeat" description="RPEL" evidence="4">
    <location>
        <begin position="330"/>
        <end position="355"/>
    </location>
</feature>
<feature type="repeat" description="RPEL" evidence="4">
    <location>
        <begin position="967"/>
        <end position="992"/>
    </location>
</feature>
<feature type="compositionally biased region" description="Low complexity" evidence="5">
    <location>
        <begin position="30"/>
        <end position="65"/>
    </location>
</feature>
<keyword evidence="3" id="KW-0009">Actin-binding</keyword>
<keyword evidence="2" id="KW-0677">Repeat</keyword>
<dbReference type="AlphaFoldDB" id="A0AAU9FS67"/>
<dbReference type="PANTHER" id="PTHR12751">
    <property type="entry name" value="PHOSPHATASE AND ACTIN REGULATOR PHACTR"/>
    <property type="match status" value="1"/>
</dbReference>
<feature type="compositionally biased region" description="Low complexity" evidence="5">
    <location>
        <begin position="417"/>
        <end position="429"/>
    </location>
</feature>
<feature type="repeat" description="RPEL" evidence="4">
    <location>
        <begin position="929"/>
        <end position="954"/>
    </location>
</feature>
<dbReference type="PROSITE" id="PS51073">
    <property type="entry name" value="RPEL"/>
    <property type="match status" value="4"/>
</dbReference>
<feature type="region of interest" description="Disordered" evidence="5">
    <location>
        <begin position="744"/>
        <end position="777"/>
    </location>
</feature>